<evidence type="ECO:0000313" key="2">
    <source>
        <dbReference type="EMBL" id="API61413.1"/>
    </source>
</evidence>
<keyword evidence="2" id="KW-0614">Plasmid</keyword>
<dbReference type="SUPFAM" id="SSF51735">
    <property type="entry name" value="NAD(P)-binding Rossmann-fold domains"/>
    <property type="match status" value="1"/>
</dbReference>
<gene>
    <name evidence="2" type="ORF">BSL82_18415</name>
</gene>
<dbReference type="Pfam" id="PF08240">
    <property type="entry name" value="ADH_N"/>
    <property type="match status" value="1"/>
</dbReference>
<geneLocation type="plasmid" evidence="3">
    <name>phsl2</name>
</geneLocation>
<dbReference type="InterPro" id="IPR013149">
    <property type="entry name" value="ADH-like_C"/>
</dbReference>
<dbReference type="GO" id="GO:0016491">
    <property type="term" value="F:oxidoreductase activity"/>
    <property type="evidence" value="ECO:0007669"/>
    <property type="project" value="InterPro"/>
</dbReference>
<dbReference type="PANTHER" id="PTHR45033">
    <property type="match status" value="1"/>
</dbReference>
<dbReference type="InterPro" id="IPR052711">
    <property type="entry name" value="Zinc_ADH-like"/>
</dbReference>
<sequence length="238" mass="25624">MTNKRMHSYRLTKPGSANVARLTEEAIPTPGHGQVLVHVRASAINFRDLIIANGWYPLPIPDDQVPLSDGAGEVVAVGEGVSRFKKGDRVANSFFPNLYAGKFNQATQQWVAHHEGWLTEYKVVSAEALVGIPDHLSFEEAATLPCAAVTAWSALQGVRAGDTVLTQGTGGVALFALQFAKAMGARVIATTSSWSKAARLAELGADHVLNYKTVEEWGVDFHANVTQGFHRNLTHPVG</sequence>
<dbReference type="EMBL" id="CP018223">
    <property type="protein sequence ID" value="API61413.1"/>
    <property type="molecule type" value="Genomic_DNA"/>
</dbReference>
<accession>A0A1L4A0K7</accession>
<dbReference type="AlphaFoldDB" id="A0A1L4A0K7"/>
<dbReference type="Pfam" id="PF00107">
    <property type="entry name" value="ADH_zinc_N"/>
    <property type="match status" value="1"/>
</dbReference>
<reference evidence="2 3" key="1">
    <citation type="submission" date="2016-11" db="EMBL/GenBank/DDBJ databases">
        <title>Complete Genome Sequence of alachlor-degrading Sphingomonas sp. strain JJ-A5.</title>
        <authorList>
            <person name="Lee H."/>
            <person name="Ka J.-O."/>
        </authorList>
    </citation>
    <scope>NUCLEOTIDE SEQUENCE [LARGE SCALE GENOMIC DNA]</scope>
    <source>
        <strain evidence="2 3">JJ-A5</strain>
        <plasmid evidence="3">phsl2</plasmid>
    </source>
</reference>
<dbReference type="SMART" id="SM00829">
    <property type="entry name" value="PKS_ER"/>
    <property type="match status" value="1"/>
</dbReference>
<dbReference type="InterPro" id="IPR036291">
    <property type="entry name" value="NAD(P)-bd_dom_sf"/>
</dbReference>
<evidence type="ECO:0000313" key="3">
    <source>
        <dbReference type="Proteomes" id="UP000182063"/>
    </source>
</evidence>
<dbReference type="InterPro" id="IPR020843">
    <property type="entry name" value="ER"/>
</dbReference>
<dbReference type="KEGG" id="sphj:BSL82_18415"/>
<feature type="domain" description="Enoyl reductase (ER)" evidence="1">
    <location>
        <begin position="15"/>
        <end position="237"/>
    </location>
</feature>
<name>A0A1L4A0K7_9SPHN</name>
<proteinExistence type="predicted"/>
<organism evidence="2 3">
    <name type="scientific">Tardibacter chloracetimidivorans</name>
    <dbReference type="NCBI Taxonomy" id="1921510"/>
    <lineage>
        <taxon>Bacteria</taxon>
        <taxon>Pseudomonadati</taxon>
        <taxon>Pseudomonadota</taxon>
        <taxon>Alphaproteobacteria</taxon>
        <taxon>Sphingomonadales</taxon>
        <taxon>Sphingomonadaceae</taxon>
        <taxon>Tardibacter</taxon>
    </lineage>
</organism>
<dbReference type="Gene3D" id="3.90.180.10">
    <property type="entry name" value="Medium-chain alcohol dehydrogenases, catalytic domain"/>
    <property type="match status" value="1"/>
</dbReference>
<dbReference type="InterPro" id="IPR013154">
    <property type="entry name" value="ADH-like_N"/>
</dbReference>
<dbReference type="CDD" id="cd08276">
    <property type="entry name" value="MDR7"/>
    <property type="match status" value="1"/>
</dbReference>
<keyword evidence="3" id="KW-1185">Reference proteome</keyword>
<dbReference type="RefSeq" id="WP_072598997.1">
    <property type="nucleotide sequence ID" value="NZ_CP018223.1"/>
</dbReference>
<protein>
    <recommendedName>
        <fullName evidence="1">Enoyl reductase (ER) domain-containing protein</fullName>
    </recommendedName>
</protein>
<dbReference type="InterPro" id="IPR011032">
    <property type="entry name" value="GroES-like_sf"/>
</dbReference>
<evidence type="ECO:0000259" key="1">
    <source>
        <dbReference type="SMART" id="SM00829"/>
    </source>
</evidence>
<dbReference type="OrthoDB" id="9790818at2"/>
<dbReference type="Proteomes" id="UP000182063">
    <property type="component" value="Plasmid pHSL2"/>
</dbReference>
<dbReference type="PANTHER" id="PTHR45033:SF2">
    <property type="entry name" value="ZINC-TYPE ALCOHOL DEHYDROGENASE-LIKE PROTEIN C1773.06C"/>
    <property type="match status" value="1"/>
</dbReference>
<dbReference type="Gene3D" id="3.40.50.720">
    <property type="entry name" value="NAD(P)-binding Rossmann-like Domain"/>
    <property type="match status" value="1"/>
</dbReference>
<dbReference type="SUPFAM" id="SSF50129">
    <property type="entry name" value="GroES-like"/>
    <property type="match status" value="1"/>
</dbReference>